<dbReference type="PANTHER" id="PTHR10846:SF8">
    <property type="entry name" value="INNER MEMBRANE PROTEIN YRBG"/>
    <property type="match status" value="1"/>
</dbReference>
<feature type="domain" description="Sodium/calcium exchanger membrane region" evidence="6">
    <location>
        <begin position="164"/>
        <end position="303"/>
    </location>
</feature>
<evidence type="ECO:0000256" key="1">
    <source>
        <dbReference type="ARBA" id="ARBA00004141"/>
    </source>
</evidence>
<gene>
    <name evidence="7" type="primary">yrbG_1</name>
    <name evidence="7" type="ORF">DEA8626_01261</name>
</gene>
<evidence type="ECO:0000256" key="5">
    <source>
        <dbReference type="SAM" id="Phobius"/>
    </source>
</evidence>
<dbReference type="InterPro" id="IPR004481">
    <property type="entry name" value="K/Na/Ca-exchanger"/>
</dbReference>
<evidence type="ECO:0000256" key="2">
    <source>
        <dbReference type="ARBA" id="ARBA00022692"/>
    </source>
</evidence>
<dbReference type="InterPro" id="IPR004837">
    <property type="entry name" value="NaCa_Exmemb"/>
</dbReference>
<dbReference type="GO" id="GO:0008273">
    <property type="term" value="F:calcium, potassium:sodium antiporter activity"/>
    <property type="evidence" value="ECO:0007669"/>
    <property type="project" value="TreeGrafter"/>
</dbReference>
<accession>A0A2R8B535</accession>
<feature type="transmembrane region" description="Helical" evidence="5">
    <location>
        <begin position="33"/>
        <end position="56"/>
    </location>
</feature>
<dbReference type="OrthoDB" id="9794225at2"/>
<dbReference type="Gene3D" id="6.10.280.80">
    <property type="entry name" value="NCX, peripheral helical region"/>
    <property type="match status" value="1"/>
</dbReference>
<dbReference type="Proteomes" id="UP000244924">
    <property type="component" value="Unassembled WGS sequence"/>
</dbReference>
<keyword evidence="2 5" id="KW-0812">Transmembrane</keyword>
<keyword evidence="4 5" id="KW-0472">Membrane</keyword>
<feature type="transmembrane region" description="Helical" evidence="5">
    <location>
        <begin position="165"/>
        <end position="183"/>
    </location>
</feature>
<evidence type="ECO:0000313" key="7">
    <source>
        <dbReference type="EMBL" id="SPH17734.1"/>
    </source>
</evidence>
<feature type="transmembrane region" description="Helical" evidence="5">
    <location>
        <begin position="233"/>
        <end position="254"/>
    </location>
</feature>
<sequence>MTYVFFLIGLAGLFLGGELLVRGAVGVARRLDVPPLVIGLTIVGFGTSTPELLVALRAALEGVPALALGNVIGSNIANILLILGVAALIAPVPLRFGDLSRDFMVVIGATVIFWAMLGGGVVSRGEGVLLFLGLMAYLAACFRSAAGSAPPGPDKGPPPLLGKSLALAAAGLIAVVIGAGLLVDSASEIARSLGVSEAVIGLSIVAVGTSLPELATSVMAAMRGHPEISVGNILGSCVFNIFGIIGITAMVTPVPVDPRFAGLDMTLALASALTMFGFAVLPERVSRVGGLGLLTAYCGYMALLGPA</sequence>
<keyword evidence="3 5" id="KW-1133">Transmembrane helix</keyword>
<feature type="transmembrane region" description="Helical" evidence="5">
    <location>
        <begin position="128"/>
        <end position="145"/>
    </location>
</feature>
<dbReference type="Pfam" id="PF01699">
    <property type="entry name" value="Na_Ca_ex"/>
    <property type="match status" value="2"/>
</dbReference>
<feature type="domain" description="Sodium/calcium exchanger membrane region" evidence="6">
    <location>
        <begin position="3"/>
        <end position="141"/>
    </location>
</feature>
<dbReference type="PANTHER" id="PTHR10846">
    <property type="entry name" value="SODIUM/POTASSIUM/CALCIUM EXCHANGER"/>
    <property type="match status" value="1"/>
</dbReference>
<dbReference type="NCBIfam" id="TIGR00367">
    <property type="entry name" value="calcium/sodium antiporter"/>
    <property type="match status" value="1"/>
</dbReference>
<proteinExistence type="predicted"/>
<dbReference type="InterPro" id="IPR044880">
    <property type="entry name" value="NCX_ion-bd_dom_sf"/>
</dbReference>
<keyword evidence="8" id="KW-1185">Reference proteome</keyword>
<reference evidence="7 8" key="1">
    <citation type="submission" date="2018-03" db="EMBL/GenBank/DDBJ databases">
        <authorList>
            <person name="Keele B.F."/>
        </authorList>
    </citation>
    <scope>NUCLEOTIDE SEQUENCE [LARGE SCALE GENOMIC DNA]</scope>
    <source>
        <strain evidence="7 8">CECT 8626</strain>
    </source>
</reference>
<dbReference type="Gene3D" id="1.20.1420.30">
    <property type="entry name" value="NCX, central ion-binding region"/>
    <property type="match status" value="1"/>
</dbReference>
<evidence type="ECO:0000259" key="6">
    <source>
        <dbReference type="Pfam" id="PF01699"/>
    </source>
</evidence>
<dbReference type="EMBL" id="OMOQ01000001">
    <property type="protein sequence ID" value="SPH17734.1"/>
    <property type="molecule type" value="Genomic_DNA"/>
</dbReference>
<comment type="subcellular location">
    <subcellularLocation>
        <location evidence="1">Membrane</location>
        <topology evidence="1">Multi-pass membrane protein</topology>
    </subcellularLocation>
</comment>
<protein>
    <submittedName>
        <fullName evidence="7">Inner membrane protein YrbG</fullName>
    </submittedName>
</protein>
<evidence type="ECO:0000313" key="8">
    <source>
        <dbReference type="Proteomes" id="UP000244924"/>
    </source>
</evidence>
<name>A0A2R8B535_9RHOB</name>
<feature type="transmembrane region" description="Helical" evidence="5">
    <location>
        <begin position="260"/>
        <end position="281"/>
    </location>
</feature>
<dbReference type="GO" id="GO:0005262">
    <property type="term" value="F:calcium channel activity"/>
    <property type="evidence" value="ECO:0007669"/>
    <property type="project" value="TreeGrafter"/>
</dbReference>
<organism evidence="7 8">
    <name type="scientific">Albidovulum aquaemixtae</name>
    <dbReference type="NCBI Taxonomy" id="1542388"/>
    <lineage>
        <taxon>Bacteria</taxon>
        <taxon>Pseudomonadati</taxon>
        <taxon>Pseudomonadota</taxon>
        <taxon>Alphaproteobacteria</taxon>
        <taxon>Rhodobacterales</taxon>
        <taxon>Paracoccaceae</taxon>
        <taxon>Albidovulum</taxon>
    </lineage>
</organism>
<dbReference type="GO" id="GO:0006874">
    <property type="term" value="P:intracellular calcium ion homeostasis"/>
    <property type="evidence" value="ECO:0007669"/>
    <property type="project" value="TreeGrafter"/>
</dbReference>
<evidence type="ECO:0000256" key="4">
    <source>
        <dbReference type="ARBA" id="ARBA00023136"/>
    </source>
</evidence>
<dbReference type="AlphaFoldDB" id="A0A2R8B535"/>
<evidence type="ECO:0000256" key="3">
    <source>
        <dbReference type="ARBA" id="ARBA00022989"/>
    </source>
</evidence>
<feature type="transmembrane region" description="Helical" evidence="5">
    <location>
        <begin position="68"/>
        <end position="91"/>
    </location>
</feature>
<feature type="transmembrane region" description="Helical" evidence="5">
    <location>
        <begin position="103"/>
        <end position="121"/>
    </location>
</feature>
<feature type="transmembrane region" description="Helical" evidence="5">
    <location>
        <begin position="288"/>
        <end position="305"/>
    </location>
</feature>
<dbReference type="GO" id="GO:0005886">
    <property type="term" value="C:plasma membrane"/>
    <property type="evidence" value="ECO:0007669"/>
    <property type="project" value="TreeGrafter"/>
</dbReference>